<comment type="function">
    <text evidence="16">Catalyzes the phosphorylation of pantothenate (Pan), the first step in CoA biosynthesis.</text>
</comment>
<feature type="binding site" evidence="16">
    <location>
        <position position="123"/>
    </location>
    <ligand>
        <name>K(+)</name>
        <dbReference type="ChEBI" id="CHEBI:29103"/>
    </ligand>
</feature>
<evidence type="ECO:0000256" key="15">
    <source>
        <dbReference type="ARBA" id="ARBA00040883"/>
    </source>
</evidence>
<feature type="binding site" evidence="16">
    <location>
        <position position="126"/>
    </location>
    <ligand>
        <name>ATP</name>
        <dbReference type="ChEBI" id="CHEBI:30616"/>
    </ligand>
</feature>
<keyword evidence="12 16" id="KW-0630">Potassium</keyword>
<comment type="subunit">
    <text evidence="5 16">Homodimer.</text>
</comment>
<comment type="subcellular location">
    <subcellularLocation>
        <location evidence="3 16">Cytoplasm</location>
    </subcellularLocation>
</comment>
<evidence type="ECO:0000256" key="16">
    <source>
        <dbReference type="HAMAP-Rule" id="MF_01274"/>
    </source>
</evidence>
<dbReference type="GO" id="GO:0015937">
    <property type="term" value="P:coenzyme A biosynthetic process"/>
    <property type="evidence" value="ECO:0007669"/>
    <property type="project" value="UniProtKB-UniRule"/>
</dbReference>
<feature type="binding site" evidence="16">
    <location>
        <begin position="102"/>
        <end position="105"/>
    </location>
    <ligand>
        <name>substrate</name>
    </ligand>
</feature>
<name>A0A9D1GRF4_9MOLU</name>
<evidence type="ECO:0000256" key="5">
    <source>
        <dbReference type="ARBA" id="ARBA00011738"/>
    </source>
</evidence>
<accession>A0A9D1GRF4</accession>
<evidence type="ECO:0000313" key="17">
    <source>
        <dbReference type="EMBL" id="HIT50128.1"/>
    </source>
</evidence>
<feature type="active site" description="Proton acceptor" evidence="16">
    <location>
        <position position="104"/>
    </location>
</feature>
<keyword evidence="8 16" id="KW-0808">Transferase</keyword>
<keyword evidence="7 16" id="KW-0963">Cytoplasm</keyword>
<keyword evidence="11 16" id="KW-0067">ATP-binding</keyword>
<evidence type="ECO:0000256" key="14">
    <source>
        <dbReference type="ARBA" id="ARBA00038036"/>
    </source>
</evidence>
<dbReference type="Gene3D" id="3.30.420.40">
    <property type="match status" value="2"/>
</dbReference>
<comment type="cofactor">
    <cofactor evidence="16">
        <name>NH4(+)</name>
        <dbReference type="ChEBI" id="CHEBI:28938"/>
    </cofactor>
    <cofactor evidence="16">
        <name>K(+)</name>
        <dbReference type="ChEBI" id="CHEBI:29103"/>
    </cofactor>
    <text evidence="16">A monovalent cation. Ammonium or potassium.</text>
</comment>
<evidence type="ECO:0000256" key="10">
    <source>
        <dbReference type="ARBA" id="ARBA00022777"/>
    </source>
</evidence>
<organism evidence="17 18">
    <name type="scientific">Candidatus Pelethenecus faecipullorum</name>
    <dbReference type="NCBI Taxonomy" id="2840900"/>
    <lineage>
        <taxon>Bacteria</taxon>
        <taxon>Bacillati</taxon>
        <taxon>Mycoplasmatota</taxon>
        <taxon>Mollicutes</taxon>
        <taxon>Candidatus Pelethenecus</taxon>
    </lineage>
</organism>
<dbReference type="AlphaFoldDB" id="A0A9D1GRF4"/>
<dbReference type="EC" id="2.7.1.33" evidence="6 16"/>
<dbReference type="GO" id="GO:0005524">
    <property type="term" value="F:ATP binding"/>
    <property type="evidence" value="ECO:0007669"/>
    <property type="project" value="UniProtKB-UniRule"/>
</dbReference>
<evidence type="ECO:0000256" key="11">
    <source>
        <dbReference type="ARBA" id="ARBA00022840"/>
    </source>
</evidence>
<evidence type="ECO:0000256" key="13">
    <source>
        <dbReference type="ARBA" id="ARBA00022993"/>
    </source>
</evidence>
<keyword evidence="9 16" id="KW-0547">Nucleotide-binding</keyword>
<feature type="binding site" evidence="16">
    <location>
        <begin position="6"/>
        <end position="13"/>
    </location>
    <ligand>
        <name>ATP</name>
        <dbReference type="ChEBI" id="CHEBI:30616"/>
    </ligand>
</feature>
<dbReference type="PANTHER" id="PTHR34265:SF1">
    <property type="entry name" value="TYPE III PANTOTHENATE KINASE"/>
    <property type="match status" value="1"/>
</dbReference>
<proteinExistence type="inferred from homology"/>
<evidence type="ECO:0000256" key="4">
    <source>
        <dbReference type="ARBA" id="ARBA00005225"/>
    </source>
</evidence>
<dbReference type="GO" id="GO:0004594">
    <property type="term" value="F:pantothenate kinase activity"/>
    <property type="evidence" value="ECO:0007669"/>
    <property type="project" value="UniProtKB-UniRule"/>
</dbReference>
<gene>
    <name evidence="16" type="primary">coaX</name>
    <name evidence="17" type="ORF">IAD46_03780</name>
</gene>
<reference evidence="17" key="2">
    <citation type="journal article" date="2021" name="PeerJ">
        <title>Extensive microbial diversity within the chicken gut microbiome revealed by metagenomics and culture.</title>
        <authorList>
            <person name="Gilroy R."/>
            <person name="Ravi A."/>
            <person name="Getino M."/>
            <person name="Pursley I."/>
            <person name="Horton D.L."/>
            <person name="Alikhan N.F."/>
            <person name="Baker D."/>
            <person name="Gharbi K."/>
            <person name="Hall N."/>
            <person name="Watson M."/>
            <person name="Adriaenssens E.M."/>
            <person name="Foster-Nyarko E."/>
            <person name="Jarju S."/>
            <person name="Secka A."/>
            <person name="Antonio M."/>
            <person name="Oren A."/>
            <person name="Chaudhuri R.R."/>
            <person name="La Ragione R."/>
            <person name="Hildebrand F."/>
            <person name="Pallen M.J."/>
        </authorList>
    </citation>
    <scope>NUCLEOTIDE SEQUENCE</scope>
    <source>
        <strain evidence="17">ChiW17-6978</strain>
    </source>
</reference>
<dbReference type="Pfam" id="PF03309">
    <property type="entry name" value="Pan_kinase"/>
    <property type="match status" value="1"/>
</dbReference>
<dbReference type="CDD" id="cd24015">
    <property type="entry name" value="ASKHA_NBD_PanK-III"/>
    <property type="match status" value="1"/>
</dbReference>
<dbReference type="HAMAP" id="MF_01274">
    <property type="entry name" value="Pantothen_kinase_3"/>
    <property type="match status" value="1"/>
</dbReference>
<evidence type="ECO:0000256" key="8">
    <source>
        <dbReference type="ARBA" id="ARBA00022679"/>
    </source>
</evidence>
<comment type="pathway">
    <text evidence="4 16">Cofactor biosynthesis; coenzyme A biosynthesis; CoA from (R)-pantothenate: step 1/5.</text>
</comment>
<dbReference type="InterPro" id="IPR043129">
    <property type="entry name" value="ATPase_NBD"/>
</dbReference>
<comment type="similarity">
    <text evidence="14 16">Belongs to the type III pantothenate kinase family.</text>
</comment>
<evidence type="ECO:0000256" key="1">
    <source>
        <dbReference type="ARBA" id="ARBA00001206"/>
    </source>
</evidence>
<evidence type="ECO:0000256" key="2">
    <source>
        <dbReference type="ARBA" id="ARBA00001958"/>
    </source>
</evidence>
<feature type="binding site" evidence="16">
    <location>
        <position position="177"/>
    </location>
    <ligand>
        <name>substrate</name>
    </ligand>
</feature>
<reference evidence="17" key="1">
    <citation type="submission" date="2020-10" db="EMBL/GenBank/DDBJ databases">
        <authorList>
            <person name="Gilroy R."/>
        </authorList>
    </citation>
    <scope>NUCLEOTIDE SEQUENCE</scope>
    <source>
        <strain evidence="17">ChiW17-6978</strain>
    </source>
</reference>
<comment type="catalytic activity">
    <reaction evidence="1 16">
        <text>(R)-pantothenate + ATP = (R)-4'-phosphopantothenate + ADP + H(+)</text>
        <dbReference type="Rhea" id="RHEA:16373"/>
        <dbReference type="ChEBI" id="CHEBI:10986"/>
        <dbReference type="ChEBI" id="CHEBI:15378"/>
        <dbReference type="ChEBI" id="CHEBI:29032"/>
        <dbReference type="ChEBI" id="CHEBI:30616"/>
        <dbReference type="ChEBI" id="CHEBI:456216"/>
        <dbReference type="EC" id="2.7.1.33"/>
    </reaction>
</comment>
<evidence type="ECO:0000313" key="18">
    <source>
        <dbReference type="Proteomes" id="UP000886758"/>
    </source>
</evidence>
<evidence type="ECO:0000256" key="7">
    <source>
        <dbReference type="ARBA" id="ARBA00022490"/>
    </source>
</evidence>
<dbReference type="GO" id="GO:0005737">
    <property type="term" value="C:cytoplasm"/>
    <property type="evidence" value="ECO:0007669"/>
    <property type="project" value="UniProtKB-SubCell"/>
</dbReference>
<dbReference type="SUPFAM" id="SSF53067">
    <property type="entry name" value="Actin-like ATPase domain"/>
    <property type="match status" value="2"/>
</dbReference>
<dbReference type="PANTHER" id="PTHR34265">
    <property type="entry name" value="TYPE III PANTOTHENATE KINASE"/>
    <property type="match status" value="1"/>
</dbReference>
<dbReference type="GO" id="GO:0046872">
    <property type="term" value="F:metal ion binding"/>
    <property type="evidence" value="ECO:0007669"/>
    <property type="project" value="UniProtKB-KW"/>
</dbReference>
<sequence length="252" mass="27254">MVLLIDVGNSNIVLGLAEDGQIQKTFRLKSVLSKTSDEYYFQIRPILEAYPIQDIIISSVVPIITSALKKVFVNHYGTTPLIMGPGIKTGVQLKVDDPKTVGADIICDVAALKGLADEAIIVDLGTATKYIYQKNQVFHGVSIAPGITISMQALVNRAALLPSVELICPKKVIGTNTITSIQSGVLFGAASQVDGMINRIKEELNQNDLKVYATGGLAGLIVPLCKNELIHLKDLTLQGLLKIYELNQKEQL</sequence>
<evidence type="ECO:0000256" key="6">
    <source>
        <dbReference type="ARBA" id="ARBA00012102"/>
    </source>
</evidence>
<keyword evidence="10 16" id="KW-0418">Kinase</keyword>
<dbReference type="InterPro" id="IPR004619">
    <property type="entry name" value="Type_III_PanK"/>
</dbReference>
<evidence type="ECO:0000256" key="3">
    <source>
        <dbReference type="ARBA" id="ARBA00004496"/>
    </source>
</evidence>
<keyword evidence="13 16" id="KW-0173">Coenzyme A biosynthesis</keyword>
<dbReference type="EMBL" id="DVLF01000114">
    <property type="protein sequence ID" value="HIT50128.1"/>
    <property type="molecule type" value="Genomic_DNA"/>
</dbReference>
<comment type="cofactor">
    <cofactor evidence="2">
        <name>K(+)</name>
        <dbReference type="ChEBI" id="CHEBI:29103"/>
    </cofactor>
</comment>
<evidence type="ECO:0000256" key="9">
    <source>
        <dbReference type="ARBA" id="ARBA00022741"/>
    </source>
</evidence>
<dbReference type="NCBIfam" id="TIGR00671">
    <property type="entry name" value="baf"/>
    <property type="match status" value="1"/>
</dbReference>
<comment type="caution">
    <text evidence="16">Lacks conserved residue(s) required for the propagation of feature annotation.</text>
</comment>
<comment type="caution">
    <text evidence="17">The sequence shown here is derived from an EMBL/GenBank/DDBJ whole genome shotgun (WGS) entry which is preliminary data.</text>
</comment>
<evidence type="ECO:0000256" key="12">
    <source>
        <dbReference type="ARBA" id="ARBA00022958"/>
    </source>
</evidence>
<dbReference type="Proteomes" id="UP000886758">
    <property type="component" value="Unassembled WGS sequence"/>
</dbReference>
<protein>
    <recommendedName>
        <fullName evidence="15 16">Type III pantothenate kinase</fullName>
        <ecNumber evidence="6 16">2.7.1.33</ecNumber>
    </recommendedName>
    <alternativeName>
        <fullName evidence="16">PanK-III</fullName>
    </alternativeName>
    <alternativeName>
        <fullName evidence="16">Pantothenic acid kinase</fullName>
    </alternativeName>
</protein>
<keyword evidence="16" id="KW-0479">Metal-binding</keyword>